<gene>
    <name evidence="3" type="ORF">D6T63_16790</name>
</gene>
<dbReference type="RefSeq" id="WP_120150205.1">
    <property type="nucleotide sequence ID" value="NZ_QZVT01000012.1"/>
</dbReference>
<name>A0A3A5MA12_9MICC</name>
<dbReference type="CDD" id="cd07389">
    <property type="entry name" value="MPP_PhoD"/>
    <property type="match status" value="1"/>
</dbReference>
<evidence type="ECO:0000313" key="4">
    <source>
        <dbReference type="Proteomes" id="UP000272560"/>
    </source>
</evidence>
<dbReference type="InterPro" id="IPR006311">
    <property type="entry name" value="TAT_signal"/>
</dbReference>
<dbReference type="PANTHER" id="PTHR43606">
    <property type="entry name" value="PHOSPHATASE, PUTATIVE (AFU_ORTHOLOGUE AFUA_6G08710)-RELATED"/>
    <property type="match status" value="1"/>
</dbReference>
<evidence type="ECO:0000259" key="2">
    <source>
        <dbReference type="Pfam" id="PF16655"/>
    </source>
</evidence>
<keyword evidence="4" id="KW-1185">Reference proteome</keyword>
<dbReference type="SUPFAM" id="SSF56300">
    <property type="entry name" value="Metallo-dependent phosphatases"/>
    <property type="match status" value="1"/>
</dbReference>
<dbReference type="InterPro" id="IPR029052">
    <property type="entry name" value="Metallo-depent_PP-like"/>
</dbReference>
<evidence type="ECO:0000313" key="3">
    <source>
        <dbReference type="EMBL" id="RJT76250.1"/>
    </source>
</evidence>
<proteinExistence type="predicted"/>
<dbReference type="AlphaFoldDB" id="A0A3A5MA12"/>
<dbReference type="Gene3D" id="2.60.40.380">
    <property type="entry name" value="Purple acid phosphatase-like, N-terminal"/>
    <property type="match status" value="1"/>
</dbReference>
<dbReference type="InterPro" id="IPR032093">
    <property type="entry name" value="PhoD_N"/>
</dbReference>
<reference evidence="3 4" key="1">
    <citation type="submission" date="2018-09" db="EMBL/GenBank/DDBJ databases">
        <title>Novel species of Arthrobacter.</title>
        <authorList>
            <person name="Liu Q."/>
            <person name="Xin Y.-H."/>
        </authorList>
    </citation>
    <scope>NUCLEOTIDE SEQUENCE [LARGE SCALE GENOMIC DNA]</scope>
    <source>
        <strain evidence="3 4">Hz2</strain>
    </source>
</reference>
<dbReference type="Pfam" id="PF09423">
    <property type="entry name" value="PhoD"/>
    <property type="match status" value="1"/>
</dbReference>
<dbReference type="InterPro" id="IPR038607">
    <property type="entry name" value="PhoD-like_sf"/>
</dbReference>
<dbReference type="Proteomes" id="UP000272560">
    <property type="component" value="Unassembled WGS sequence"/>
</dbReference>
<dbReference type="OrthoDB" id="3497025at2"/>
<feature type="domain" description="Phospholipase D N-terminal" evidence="2">
    <location>
        <begin position="47"/>
        <end position="145"/>
    </location>
</feature>
<feature type="domain" description="PhoD-like phosphatase metallophosphatase" evidence="1">
    <location>
        <begin position="158"/>
        <end position="500"/>
    </location>
</feature>
<dbReference type="InterPro" id="IPR052900">
    <property type="entry name" value="Phospholipid_Metab_Enz"/>
</dbReference>
<dbReference type="InterPro" id="IPR018946">
    <property type="entry name" value="PhoD-like_MPP"/>
</dbReference>
<sequence>MATISRRSLISAGLGAGAIVALPGAAVAVASVPTVRDSGVRTDPFTLGIASGEPSPDGFVLWTRLAVDPLAENGLGGMPSRPVAVAWEVAEDARMTKVVARGVEQASLENAHSVHVELAGLRAGREYFYRFRTGRHISVTGRTLTSPGAGETPGALAMAFASCAQYEHGYFTGYRHLAEDHPDLVLHLGDYLYEYRKNDYVISGGNPRDHEGPETVTLEGYRQRHAQYKSDVDLQAAHAIAPWLVVWDDHEVDNNWADDIPENLDAAQQNDTLDRFRMRRAAAFKAYYENMPLRASSVPSGPDMKIFRTIQWGQLAAFHMMDTRQYRDDQLAGDGFRKNVAGRLEENRTMTGIEQEKWLLDGFRNSTQRWDILGQQVFFTERDRDQVPEIDDVSMDGWDGYAASRRRITQGWVDAKVRNAVVLTGDVHRNWANDVKVDYKDPESSIVGTELVSTSITSTGNGTGSTTDPVMAWNPHLKFYNDQRGYVNTRITPDSMTADFRVLDYVTAPGSPISTKASFRIDDGAPGLQVRN</sequence>
<organism evidence="3 4">
    <name type="scientific">Arthrobacter cheniae</name>
    <dbReference type="NCBI Taxonomy" id="1258888"/>
    <lineage>
        <taxon>Bacteria</taxon>
        <taxon>Bacillati</taxon>
        <taxon>Actinomycetota</taxon>
        <taxon>Actinomycetes</taxon>
        <taxon>Micrococcales</taxon>
        <taxon>Micrococcaceae</taxon>
        <taxon>Arthrobacter</taxon>
    </lineage>
</organism>
<dbReference type="Pfam" id="PF16655">
    <property type="entry name" value="PhoD_N"/>
    <property type="match status" value="1"/>
</dbReference>
<dbReference type="PANTHER" id="PTHR43606:SF2">
    <property type="entry name" value="ALKALINE PHOSPHATASE FAMILY PROTEIN (AFU_ORTHOLOGUE AFUA_5G03860)"/>
    <property type="match status" value="1"/>
</dbReference>
<protein>
    <submittedName>
        <fullName evidence="3">Alkaline phosphatase</fullName>
    </submittedName>
</protein>
<dbReference type="Gene3D" id="3.60.21.70">
    <property type="entry name" value="PhoD-like phosphatase"/>
    <property type="match status" value="1"/>
</dbReference>
<evidence type="ECO:0000259" key="1">
    <source>
        <dbReference type="Pfam" id="PF09423"/>
    </source>
</evidence>
<dbReference type="PROSITE" id="PS51318">
    <property type="entry name" value="TAT"/>
    <property type="match status" value="1"/>
</dbReference>
<dbReference type="EMBL" id="QZVT01000012">
    <property type="protein sequence ID" value="RJT76250.1"/>
    <property type="molecule type" value="Genomic_DNA"/>
</dbReference>
<accession>A0A3A5MA12</accession>
<comment type="caution">
    <text evidence="3">The sequence shown here is derived from an EMBL/GenBank/DDBJ whole genome shotgun (WGS) entry which is preliminary data.</text>
</comment>